<sequence length="347" mass="38400">MSYNVKLFFDDDHEAEITCEADEDIITAALRQGLILMSECREGVCATCKCFLADGEYGALLPHSVYALTPSDEEEGFVLGCRLRPTSDLELEFDYPFTMVQQYVETERRGRLLEVAMVSETVARVVVQTMGAQDVLRYLPGQFVRLTLENGVSRDFSMANVCDDSRQLEFYIRVYPDGKFSSYISRDACVGEAINVHGPLGSFILRGNDHTPVFIVGGTGLAPVLAMLRDMAANQPDRHAVLIFGNTNVGDVFGVELLEGLGKQLPNLKVLYGVINPDESWTGDVGTATAVAERFISATDRSQFEYYYCGPPKMIEATTEMLEAAGVARELRHHEDFVPSKLEESNG</sequence>
<evidence type="ECO:0000259" key="5">
    <source>
        <dbReference type="PROSITE" id="PS51384"/>
    </source>
</evidence>
<protein>
    <submittedName>
        <fullName evidence="6">2Fe-2S iron-sulfur cluster binding domain-containing protein</fullName>
    </submittedName>
</protein>
<evidence type="ECO:0000313" key="6">
    <source>
        <dbReference type="EMBL" id="UQX11660.1"/>
    </source>
</evidence>
<keyword evidence="2" id="KW-0001">2Fe-2S</keyword>
<dbReference type="InterPro" id="IPR050415">
    <property type="entry name" value="MRET"/>
</dbReference>
<keyword evidence="7" id="KW-1185">Reference proteome</keyword>
<evidence type="ECO:0000256" key="3">
    <source>
        <dbReference type="ARBA" id="ARBA00023014"/>
    </source>
</evidence>
<dbReference type="EMBL" id="CP097320">
    <property type="protein sequence ID" value="UQX11660.1"/>
    <property type="molecule type" value="Genomic_DNA"/>
</dbReference>
<reference evidence="6" key="1">
    <citation type="submission" date="2022-05" db="EMBL/GenBank/DDBJ databases">
        <title>A methanotrophic Mycobacterium dominates a cave microbial ecosystem.</title>
        <authorList>
            <person name="Van Spanning R.J.M."/>
            <person name="Guan Q."/>
            <person name="Melkonian C."/>
            <person name="Gallant J."/>
            <person name="Polerecky L."/>
            <person name="Flot J.-F."/>
            <person name="Brandt B.W."/>
            <person name="Braster M."/>
            <person name="Iturbe Espinoza P."/>
            <person name="Aerts J."/>
            <person name="Meima-Franke M."/>
            <person name="Piersma S.R."/>
            <person name="Bunduc C."/>
            <person name="Ummels R."/>
            <person name="Pain A."/>
            <person name="Fleming E.J."/>
            <person name="van der Wel N."/>
            <person name="Gherman V.D."/>
            <person name="Sarbu S.M."/>
            <person name="Bodelier P.L.E."/>
            <person name="Bitter W."/>
        </authorList>
    </citation>
    <scope>NUCLEOTIDE SEQUENCE</scope>
    <source>
        <strain evidence="6">Sulfur Cave</strain>
    </source>
</reference>
<keyword evidence="2" id="KW-0479">Metal-binding</keyword>
<dbReference type="Proteomes" id="UP001056610">
    <property type="component" value="Chromosome"/>
</dbReference>
<dbReference type="PANTHER" id="PTHR47354:SF5">
    <property type="entry name" value="PROTEIN RFBI"/>
    <property type="match status" value="1"/>
</dbReference>
<dbReference type="InterPro" id="IPR017927">
    <property type="entry name" value="FAD-bd_FR_type"/>
</dbReference>
<dbReference type="PROSITE" id="PS51384">
    <property type="entry name" value="FAD_FR"/>
    <property type="match status" value="1"/>
</dbReference>
<comment type="cofactor">
    <cofactor evidence="1">
        <name>FAD</name>
        <dbReference type="ChEBI" id="CHEBI:57692"/>
    </cofactor>
</comment>
<evidence type="ECO:0000256" key="2">
    <source>
        <dbReference type="ARBA" id="ARBA00022714"/>
    </source>
</evidence>
<feature type="domain" description="2Fe-2S ferredoxin-type" evidence="4">
    <location>
        <begin position="3"/>
        <end position="97"/>
    </location>
</feature>
<dbReference type="Pfam" id="PF00175">
    <property type="entry name" value="NAD_binding_1"/>
    <property type="match status" value="1"/>
</dbReference>
<keyword evidence="2" id="KW-0408">Iron</keyword>
<evidence type="ECO:0000259" key="4">
    <source>
        <dbReference type="PROSITE" id="PS51085"/>
    </source>
</evidence>
<dbReference type="PROSITE" id="PS51085">
    <property type="entry name" value="2FE2S_FER_2"/>
    <property type="match status" value="1"/>
</dbReference>
<dbReference type="InterPro" id="IPR008333">
    <property type="entry name" value="Cbr1-like_FAD-bd_dom"/>
</dbReference>
<gene>
    <name evidence="6" type="ORF">M5I08_04120</name>
</gene>
<dbReference type="RefSeq" id="WP_219069713.1">
    <property type="nucleotide sequence ID" value="NZ_CAJUXY010000063.1"/>
</dbReference>
<feature type="domain" description="FAD-binding FR-type" evidence="5">
    <location>
        <begin position="105"/>
        <end position="206"/>
    </location>
</feature>
<dbReference type="PANTHER" id="PTHR47354">
    <property type="entry name" value="NADH OXIDOREDUCTASE HCR"/>
    <property type="match status" value="1"/>
</dbReference>
<accession>A0ABY4QKV1</accession>
<dbReference type="PROSITE" id="PS00197">
    <property type="entry name" value="2FE2S_FER_1"/>
    <property type="match status" value="1"/>
</dbReference>
<organism evidence="6 7">
    <name type="scientific">Candidatus Mycobacterium methanotrophicum</name>
    <dbReference type="NCBI Taxonomy" id="2943498"/>
    <lineage>
        <taxon>Bacteria</taxon>
        <taxon>Bacillati</taxon>
        <taxon>Actinomycetota</taxon>
        <taxon>Actinomycetes</taxon>
        <taxon>Mycobacteriales</taxon>
        <taxon>Mycobacteriaceae</taxon>
        <taxon>Mycobacterium</taxon>
    </lineage>
</organism>
<dbReference type="Pfam" id="PF00111">
    <property type="entry name" value="Fer2"/>
    <property type="match status" value="1"/>
</dbReference>
<evidence type="ECO:0000256" key="1">
    <source>
        <dbReference type="ARBA" id="ARBA00001974"/>
    </source>
</evidence>
<dbReference type="InterPro" id="IPR001433">
    <property type="entry name" value="OxRdtase_FAD/NAD-bd"/>
</dbReference>
<dbReference type="CDD" id="cd00207">
    <property type="entry name" value="fer2"/>
    <property type="match status" value="1"/>
</dbReference>
<dbReference type="Pfam" id="PF00970">
    <property type="entry name" value="FAD_binding_6"/>
    <property type="match status" value="1"/>
</dbReference>
<dbReference type="InterPro" id="IPR006058">
    <property type="entry name" value="2Fe2S_fd_BS"/>
</dbReference>
<dbReference type="InterPro" id="IPR001041">
    <property type="entry name" value="2Fe-2S_ferredoxin-type"/>
</dbReference>
<evidence type="ECO:0000313" key="7">
    <source>
        <dbReference type="Proteomes" id="UP001056610"/>
    </source>
</evidence>
<proteinExistence type="predicted"/>
<name>A0ABY4QKV1_9MYCO</name>
<keyword evidence="3" id="KW-0411">Iron-sulfur</keyword>